<reference evidence="3" key="1">
    <citation type="journal article" date="2016" name="Genome Announc.">
        <title>Genome sequence of Ustilaginoidea virens IPU010, a rice pathogenic fungus causing false smut.</title>
        <authorList>
            <person name="Kumagai T."/>
            <person name="Ishii T."/>
            <person name="Terai G."/>
            <person name="Umemura M."/>
            <person name="Machida M."/>
            <person name="Asai K."/>
        </authorList>
    </citation>
    <scope>NUCLEOTIDE SEQUENCE [LARGE SCALE GENOMIC DNA]</scope>
    <source>
        <strain evidence="3">IPU010</strain>
    </source>
</reference>
<proteinExistence type="predicted"/>
<gene>
    <name evidence="2" type="ORF">UVI_02034340</name>
</gene>
<comment type="caution">
    <text evidence="2">The sequence shown here is derived from an EMBL/GenBank/DDBJ whole genome shotgun (WGS) entry which is preliminary data.</text>
</comment>
<sequence>MKFQLSFLLLVPLLGLGMADELPSLKSANEKGISVAGLGEVNAASICPPSYPRYCPVGGFCCRTTKCCSKSCCQDWAKWCIDGHCYG</sequence>
<accession>A0A1B5KTT0</accession>
<dbReference type="AlphaFoldDB" id="A0A1B5KTT0"/>
<dbReference type="EMBL" id="BBTG02000016">
    <property type="protein sequence ID" value="GAO14361.1"/>
    <property type="molecule type" value="Genomic_DNA"/>
</dbReference>
<evidence type="ECO:0000313" key="2">
    <source>
        <dbReference type="EMBL" id="GAO14361.1"/>
    </source>
</evidence>
<evidence type="ECO:0000256" key="1">
    <source>
        <dbReference type="SAM" id="SignalP"/>
    </source>
</evidence>
<feature type="signal peptide" evidence="1">
    <location>
        <begin position="1"/>
        <end position="19"/>
    </location>
</feature>
<dbReference type="Proteomes" id="UP000054053">
    <property type="component" value="Unassembled WGS sequence"/>
</dbReference>
<protein>
    <submittedName>
        <fullName evidence="2">Uncharacterized protein</fullName>
    </submittedName>
</protein>
<evidence type="ECO:0000313" key="3">
    <source>
        <dbReference type="Proteomes" id="UP000054053"/>
    </source>
</evidence>
<organism evidence="2 3">
    <name type="scientific">Ustilaginoidea virens</name>
    <name type="common">Rice false smut fungus</name>
    <name type="synonym">Villosiclava virens</name>
    <dbReference type="NCBI Taxonomy" id="1159556"/>
    <lineage>
        <taxon>Eukaryota</taxon>
        <taxon>Fungi</taxon>
        <taxon>Dikarya</taxon>
        <taxon>Ascomycota</taxon>
        <taxon>Pezizomycotina</taxon>
        <taxon>Sordariomycetes</taxon>
        <taxon>Hypocreomycetidae</taxon>
        <taxon>Hypocreales</taxon>
        <taxon>Clavicipitaceae</taxon>
        <taxon>Ustilaginoidea</taxon>
    </lineage>
</organism>
<feature type="chain" id="PRO_5008577548" evidence="1">
    <location>
        <begin position="20"/>
        <end position="87"/>
    </location>
</feature>
<name>A0A1B5KTT0_USTVR</name>
<keyword evidence="1" id="KW-0732">Signal</keyword>